<dbReference type="PANTHER" id="PTHR30290:SF9">
    <property type="entry name" value="OLIGOPEPTIDE-BINDING PROTEIN APPA"/>
    <property type="match status" value="1"/>
</dbReference>
<organism evidence="5 6">
    <name type="scientific">Candidatus Ruania gallistercoris</name>
    <dbReference type="NCBI Taxonomy" id="2838746"/>
    <lineage>
        <taxon>Bacteria</taxon>
        <taxon>Bacillati</taxon>
        <taxon>Actinomycetota</taxon>
        <taxon>Actinomycetes</taxon>
        <taxon>Micrococcales</taxon>
        <taxon>Ruaniaceae</taxon>
        <taxon>Ruania</taxon>
    </lineage>
</organism>
<dbReference type="AlphaFoldDB" id="A0A9D2EFF0"/>
<keyword evidence="2" id="KW-0813">Transport</keyword>
<reference evidence="5" key="2">
    <citation type="submission" date="2021-04" db="EMBL/GenBank/DDBJ databases">
        <authorList>
            <person name="Gilroy R."/>
        </authorList>
    </citation>
    <scope>NUCLEOTIDE SEQUENCE</scope>
    <source>
        <strain evidence="5">ChiGjej4B4-7305</strain>
    </source>
</reference>
<name>A0A9D2EFF0_9MICO</name>
<evidence type="ECO:0000259" key="4">
    <source>
        <dbReference type="Pfam" id="PF00496"/>
    </source>
</evidence>
<proteinExistence type="inferred from homology"/>
<feature type="domain" description="Solute-binding protein family 5" evidence="4">
    <location>
        <begin position="40"/>
        <end position="177"/>
    </location>
</feature>
<dbReference type="InterPro" id="IPR000914">
    <property type="entry name" value="SBP_5_dom"/>
</dbReference>
<dbReference type="Proteomes" id="UP000824037">
    <property type="component" value="Unassembled WGS sequence"/>
</dbReference>
<keyword evidence="3" id="KW-0732">Signal</keyword>
<evidence type="ECO:0000313" key="5">
    <source>
        <dbReference type="EMBL" id="HIZ36361.1"/>
    </source>
</evidence>
<sequence>DGFEVLTGIGPTYEHVDLVFTNGGPFDPETYGGDEDTALAVRQAFLKLVPRQEIVDRIISPLNPEAEVRESYTQVPGSPGYGPVTEANGMAEAYPAEGDLEGAAQLLEDAGVETPVEVRFLTAADNVRRQDQLTLITQAMGDSELFEIVDVSSGDWGSELSDNSLYDASMFGWQSTSTAVTAPDANYRSGSINNMGDYSNEEVNGLFDQLQTETDPDAQIEILSQVETILVEDGFGNTLYQHPLITGYNSELQGVDPIALAPTIFWNFWEWSTTLTDDGGGEESDA</sequence>
<gene>
    <name evidence="5" type="ORF">H9815_11330</name>
</gene>
<dbReference type="GO" id="GO:1904680">
    <property type="term" value="F:peptide transmembrane transporter activity"/>
    <property type="evidence" value="ECO:0007669"/>
    <property type="project" value="TreeGrafter"/>
</dbReference>
<dbReference type="SUPFAM" id="SSF53850">
    <property type="entry name" value="Periplasmic binding protein-like II"/>
    <property type="match status" value="1"/>
</dbReference>
<protein>
    <submittedName>
        <fullName evidence="5">ABC transporter family substrate-binding protein</fullName>
    </submittedName>
</protein>
<dbReference type="GO" id="GO:0015833">
    <property type="term" value="P:peptide transport"/>
    <property type="evidence" value="ECO:0007669"/>
    <property type="project" value="TreeGrafter"/>
</dbReference>
<reference evidence="5" key="1">
    <citation type="journal article" date="2021" name="PeerJ">
        <title>Extensive microbial diversity within the chicken gut microbiome revealed by metagenomics and culture.</title>
        <authorList>
            <person name="Gilroy R."/>
            <person name="Ravi A."/>
            <person name="Getino M."/>
            <person name="Pursley I."/>
            <person name="Horton D.L."/>
            <person name="Alikhan N.F."/>
            <person name="Baker D."/>
            <person name="Gharbi K."/>
            <person name="Hall N."/>
            <person name="Watson M."/>
            <person name="Adriaenssens E.M."/>
            <person name="Foster-Nyarko E."/>
            <person name="Jarju S."/>
            <person name="Secka A."/>
            <person name="Antonio M."/>
            <person name="Oren A."/>
            <person name="Chaudhuri R.R."/>
            <person name="La Ragione R."/>
            <person name="Hildebrand F."/>
            <person name="Pallen M.J."/>
        </authorList>
    </citation>
    <scope>NUCLEOTIDE SEQUENCE</scope>
    <source>
        <strain evidence="5">ChiGjej4B4-7305</strain>
    </source>
</reference>
<evidence type="ECO:0000256" key="2">
    <source>
        <dbReference type="ARBA" id="ARBA00022448"/>
    </source>
</evidence>
<evidence type="ECO:0000256" key="3">
    <source>
        <dbReference type="ARBA" id="ARBA00022729"/>
    </source>
</evidence>
<evidence type="ECO:0000313" key="6">
    <source>
        <dbReference type="Proteomes" id="UP000824037"/>
    </source>
</evidence>
<comment type="caution">
    <text evidence="5">The sequence shown here is derived from an EMBL/GenBank/DDBJ whole genome shotgun (WGS) entry which is preliminary data.</text>
</comment>
<comment type="similarity">
    <text evidence="1">Belongs to the bacterial solute-binding protein 5 family.</text>
</comment>
<dbReference type="EMBL" id="DXBY01000193">
    <property type="protein sequence ID" value="HIZ36361.1"/>
    <property type="molecule type" value="Genomic_DNA"/>
</dbReference>
<dbReference type="PANTHER" id="PTHR30290">
    <property type="entry name" value="PERIPLASMIC BINDING COMPONENT OF ABC TRANSPORTER"/>
    <property type="match status" value="1"/>
</dbReference>
<feature type="non-terminal residue" evidence="5">
    <location>
        <position position="1"/>
    </location>
</feature>
<dbReference type="InterPro" id="IPR039424">
    <property type="entry name" value="SBP_5"/>
</dbReference>
<dbReference type="Pfam" id="PF00496">
    <property type="entry name" value="SBP_bac_5"/>
    <property type="match status" value="1"/>
</dbReference>
<dbReference type="Gene3D" id="3.10.105.10">
    <property type="entry name" value="Dipeptide-binding Protein, Domain 3"/>
    <property type="match status" value="1"/>
</dbReference>
<evidence type="ECO:0000256" key="1">
    <source>
        <dbReference type="ARBA" id="ARBA00005695"/>
    </source>
</evidence>
<accession>A0A9D2EFF0</accession>